<dbReference type="VEuPathDB" id="VectorBase:RSAN_031411"/>
<dbReference type="AlphaFoldDB" id="A0A9D4PFH3"/>
<evidence type="ECO:0000313" key="2">
    <source>
        <dbReference type="Proteomes" id="UP000821837"/>
    </source>
</evidence>
<dbReference type="EMBL" id="JABSTV010001254">
    <property type="protein sequence ID" value="KAH7939704.1"/>
    <property type="molecule type" value="Genomic_DNA"/>
</dbReference>
<comment type="caution">
    <text evidence="1">The sequence shown here is derived from an EMBL/GenBank/DDBJ whole genome shotgun (WGS) entry which is preliminary data.</text>
</comment>
<accession>A0A9D4PFH3</accession>
<gene>
    <name evidence="1" type="ORF">HPB52_016185</name>
</gene>
<reference evidence="1" key="1">
    <citation type="journal article" date="2020" name="Cell">
        <title>Large-Scale Comparative Analyses of Tick Genomes Elucidate Their Genetic Diversity and Vector Capacities.</title>
        <authorList>
            <consortium name="Tick Genome and Microbiome Consortium (TIGMIC)"/>
            <person name="Jia N."/>
            <person name="Wang J."/>
            <person name="Shi W."/>
            <person name="Du L."/>
            <person name="Sun Y."/>
            <person name="Zhan W."/>
            <person name="Jiang J.F."/>
            <person name="Wang Q."/>
            <person name="Zhang B."/>
            <person name="Ji P."/>
            <person name="Bell-Sakyi L."/>
            <person name="Cui X.M."/>
            <person name="Yuan T.T."/>
            <person name="Jiang B.G."/>
            <person name="Yang W.F."/>
            <person name="Lam T.T."/>
            <person name="Chang Q.C."/>
            <person name="Ding S.J."/>
            <person name="Wang X.J."/>
            <person name="Zhu J.G."/>
            <person name="Ruan X.D."/>
            <person name="Zhao L."/>
            <person name="Wei J.T."/>
            <person name="Ye R.Z."/>
            <person name="Que T.C."/>
            <person name="Du C.H."/>
            <person name="Zhou Y.H."/>
            <person name="Cheng J.X."/>
            <person name="Dai P.F."/>
            <person name="Guo W.B."/>
            <person name="Han X.H."/>
            <person name="Huang E.J."/>
            <person name="Li L.F."/>
            <person name="Wei W."/>
            <person name="Gao Y.C."/>
            <person name="Liu J.Z."/>
            <person name="Shao H.Z."/>
            <person name="Wang X."/>
            <person name="Wang C.C."/>
            <person name="Yang T.C."/>
            <person name="Huo Q.B."/>
            <person name="Li W."/>
            <person name="Chen H.Y."/>
            <person name="Chen S.E."/>
            <person name="Zhou L.G."/>
            <person name="Ni X.B."/>
            <person name="Tian J.H."/>
            <person name="Sheng Y."/>
            <person name="Liu T."/>
            <person name="Pan Y.S."/>
            <person name="Xia L.Y."/>
            <person name="Li J."/>
            <person name="Zhao F."/>
            <person name="Cao W.C."/>
        </authorList>
    </citation>
    <scope>NUCLEOTIDE SEQUENCE</scope>
    <source>
        <strain evidence="1">Rsan-2018</strain>
    </source>
</reference>
<protein>
    <submittedName>
        <fullName evidence="1">Uncharacterized protein</fullName>
    </submittedName>
</protein>
<organism evidence="1 2">
    <name type="scientific">Rhipicephalus sanguineus</name>
    <name type="common">Brown dog tick</name>
    <name type="synonym">Ixodes sanguineus</name>
    <dbReference type="NCBI Taxonomy" id="34632"/>
    <lineage>
        <taxon>Eukaryota</taxon>
        <taxon>Metazoa</taxon>
        <taxon>Ecdysozoa</taxon>
        <taxon>Arthropoda</taxon>
        <taxon>Chelicerata</taxon>
        <taxon>Arachnida</taxon>
        <taxon>Acari</taxon>
        <taxon>Parasitiformes</taxon>
        <taxon>Ixodida</taxon>
        <taxon>Ixodoidea</taxon>
        <taxon>Ixodidae</taxon>
        <taxon>Rhipicephalinae</taxon>
        <taxon>Rhipicephalus</taxon>
        <taxon>Rhipicephalus</taxon>
    </lineage>
</organism>
<proteinExistence type="predicted"/>
<reference evidence="1" key="2">
    <citation type="submission" date="2021-09" db="EMBL/GenBank/DDBJ databases">
        <authorList>
            <person name="Jia N."/>
            <person name="Wang J."/>
            <person name="Shi W."/>
            <person name="Du L."/>
            <person name="Sun Y."/>
            <person name="Zhan W."/>
            <person name="Jiang J."/>
            <person name="Wang Q."/>
            <person name="Zhang B."/>
            <person name="Ji P."/>
            <person name="Sakyi L.B."/>
            <person name="Cui X."/>
            <person name="Yuan T."/>
            <person name="Jiang B."/>
            <person name="Yang W."/>
            <person name="Lam T.T.-Y."/>
            <person name="Chang Q."/>
            <person name="Ding S."/>
            <person name="Wang X."/>
            <person name="Zhu J."/>
            <person name="Ruan X."/>
            <person name="Zhao L."/>
            <person name="Wei J."/>
            <person name="Que T."/>
            <person name="Du C."/>
            <person name="Cheng J."/>
            <person name="Dai P."/>
            <person name="Han X."/>
            <person name="Huang E."/>
            <person name="Gao Y."/>
            <person name="Liu J."/>
            <person name="Shao H."/>
            <person name="Ye R."/>
            <person name="Li L."/>
            <person name="Wei W."/>
            <person name="Wang X."/>
            <person name="Wang C."/>
            <person name="Huo Q."/>
            <person name="Li W."/>
            <person name="Guo W."/>
            <person name="Chen H."/>
            <person name="Chen S."/>
            <person name="Zhou L."/>
            <person name="Zhou L."/>
            <person name="Ni X."/>
            <person name="Tian J."/>
            <person name="Zhou Y."/>
            <person name="Sheng Y."/>
            <person name="Liu T."/>
            <person name="Pan Y."/>
            <person name="Xia L."/>
            <person name="Li J."/>
            <person name="Zhao F."/>
            <person name="Cao W."/>
        </authorList>
    </citation>
    <scope>NUCLEOTIDE SEQUENCE</scope>
    <source>
        <strain evidence="1">Rsan-2018</strain>
        <tissue evidence="1">Larvae</tissue>
    </source>
</reference>
<evidence type="ECO:0000313" key="1">
    <source>
        <dbReference type="EMBL" id="KAH7939704.1"/>
    </source>
</evidence>
<sequence length="188" mass="20612">MIVLRRNAWLYYREVSKLGLSIPLAISFGLKGLCYAPKIADPASPKPDDFELFKPCESFASSEYDNPITVCRQAGWTVSKSSPTLAYNSVQKRTMTSSNRKNLVSLACDVKESIPDLAFSLAAYDVDYDDGLPCAAFGFTPPESSLTSFNRVVKMGSILNFLETNYTSTADNSECKGIPDLRLIPPVG</sequence>
<name>A0A9D4PFH3_RHISA</name>
<dbReference type="Proteomes" id="UP000821837">
    <property type="component" value="Chromosome 8"/>
</dbReference>
<keyword evidence="2" id="KW-1185">Reference proteome</keyword>